<dbReference type="OrthoDB" id="6024937at2"/>
<protein>
    <submittedName>
        <fullName evidence="2">Sporulation protein, YlmC/YmxH family</fullName>
    </submittedName>
</protein>
<dbReference type="PANTHER" id="PTHR40061:SF1">
    <property type="entry name" value="SPORULATION PROTEIN YLMC-RELATED"/>
    <property type="match status" value="1"/>
</dbReference>
<dbReference type="AlphaFoldDB" id="A0A1I4MA03"/>
<reference evidence="3" key="1">
    <citation type="submission" date="2016-10" db="EMBL/GenBank/DDBJ databases">
        <authorList>
            <person name="Varghese N."/>
            <person name="Submissions S."/>
        </authorList>
    </citation>
    <scope>NUCLEOTIDE SEQUENCE [LARGE SCALE GENOMIC DNA]</scope>
    <source>
        <strain evidence="3">CGMCC 1.4250</strain>
    </source>
</reference>
<dbReference type="InterPro" id="IPR014238">
    <property type="entry name" value="Spore_YlmC/YmxH"/>
</dbReference>
<gene>
    <name evidence="2" type="ORF">SAMN04487943_106106</name>
</gene>
<dbReference type="InterPro" id="IPR027275">
    <property type="entry name" value="PRC-brl_dom"/>
</dbReference>
<dbReference type="NCBIfam" id="TIGR02888">
    <property type="entry name" value="spore_YlmC_YmxH"/>
    <property type="match status" value="1"/>
</dbReference>
<organism evidence="2 3">
    <name type="scientific">Gracilibacillus orientalis</name>
    <dbReference type="NCBI Taxonomy" id="334253"/>
    <lineage>
        <taxon>Bacteria</taxon>
        <taxon>Bacillati</taxon>
        <taxon>Bacillota</taxon>
        <taxon>Bacilli</taxon>
        <taxon>Bacillales</taxon>
        <taxon>Bacillaceae</taxon>
        <taxon>Gracilibacillus</taxon>
    </lineage>
</organism>
<evidence type="ECO:0000313" key="2">
    <source>
        <dbReference type="EMBL" id="SFL99747.1"/>
    </source>
</evidence>
<dbReference type="Proteomes" id="UP000198565">
    <property type="component" value="Unassembled WGS sequence"/>
</dbReference>
<feature type="domain" description="PRC-barrel" evidence="1">
    <location>
        <begin position="13"/>
        <end position="76"/>
    </location>
</feature>
<proteinExistence type="predicted"/>
<accession>A0A1I4MA03</accession>
<sequence length="97" mass="10830">MITLSALQMKDIVYIEDGTKIGNLTDIEINVDIGNITNIVVATKTKTLGVFGESREIIIPWEHVMKIGHDVILVKKNGDFPTLQIQQKEDSSSSYQQ</sequence>
<dbReference type="InterPro" id="IPR011033">
    <property type="entry name" value="PRC_barrel-like_sf"/>
</dbReference>
<dbReference type="STRING" id="334253.SAMN04487943_106106"/>
<dbReference type="Pfam" id="PF05239">
    <property type="entry name" value="PRC"/>
    <property type="match status" value="1"/>
</dbReference>
<evidence type="ECO:0000259" key="1">
    <source>
        <dbReference type="Pfam" id="PF05239"/>
    </source>
</evidence>
<evidence type="ECO:0000313" key="3">
    <source>
        <dbReference type="Proteomes" id="UP000198565"/>
    </source>
</evidence>
<dbReference type="Gene3D" id="2.30.30.240">
    <property type="entry name" value="PRC-barrel domain"/>
    <property type="match status" value="1"/>
</dbReference>
<dbReference type="PANTHER" id="PTHR40061">
    <property type="entry name" value="SPORULATION PROTEIN YLMC-RELATED"/>
    <property type="match status" value="1"/>
</dbReference>
<dbReference type="SUPFAM" id="SSF50346">
    <property type="entry name" value="PRC-barrel domain"/>
    <property type="match status" value="1"/>
</dbReference>
<keyword evidence="3" id="KW-1185">Reference proteome</keyword>
<name>A0A1I4MA03_9BACI</name>
<dbReference type="RefSeq" id="WP_091483926.1">
    <property type="nucleotide sequence ID" value="NZ_FOTR01000006.1"/>
</dbReference>
<dbReference type="EMBL" id="FOTR01000006">
    <property type="protein sequence ID" value="SFL99747.1"/>
    <property type="molecule type" value="Genomic_DNA"/>
</dbReference>